<dbReference type="CDD" id="cd00116">
    <property type="entry name" value="LRR_RI"/>
    <property type="match status" value="1"/>
</dbReference>
<evidence type="ECO:0000256" key="2">
    <source>
        <dbReference type="ARBA" id="ARBA00022614"/>
    </source>
</evidence>
<dbReference type="Gene3D" id="3.80.10.10">
    <property type="entry name" value="Ribonuclease Inhibitor"/>
    <property type="match status" value="3"/>
</dbReference>
<accession>A0A0D2X0R8</accession>
<dbReference type="GO" id="GO:0005634">
    <property type="term" value="C:nucleus"/>
    <property type="evidence" value="ECO:0007669"/>
    <property type="project" value="TreeGrafter"/>
</dbReference>
<dbReference type="GO" id="GO:0031267">
    <property type="term" value="F:small GTPase binding"/>
    <property type="evidence" value="ECO:0007669"/>
    <property type="project" value="TreeGrafter"/>
</dbReference>
<dbReference type="InterPro" id="IPR001611">
    <property type="entry name" value="Leu-rich_rpt"/>
</dbReference>
<protein>
    <submittedName>
        <fullName evidence="4">NOD3 protein</fullName>
    </submittedName>
</protein>
<keyword evidence="1" id="KW-0343">GTPase activation</keyword>
<evidence type="ECO:0000313" key="5">
    <source>
        <dbReference type="Proteomes" id="UP000008743"/>
    </source>
</evidence>
<dbReference type="SUPFAM" id="SSF52047">
    <property type="entry name" value="RNI-like"/>
    <property type="match status" value="1"/>
</dbReference>
<keyword evidence="5" id="KW-1185">Reference proteome</keyword>
<evidence type="ECO:0000313" key="4">
    <source>
        <dbReference type="EMBL" id="KJE89534.1"/>
    </source>
</evidence>
<proteinExistence type="predicted"/>
<dbReference type="EMBL" id="KE346360">
    <property type="protein sequence ID" value="KJE89534.1"/>
    <property type="molecule type" value="Genomic_DNA"/>
</dbReference>
<sequence>MTERQRDAYDRVLNASRYLSLQREQLGDAEAQAVAEALKENTVVTMLFLRQNQIGDAGAKAIAEALRLNKTLQHLYLQQNQIGDDGALAIAQTLRVNTTLHTLYLNDNQLGDGGAQAIAEALTVNGTLATLSLGENQIGDAGARATADALKVNKALTELHLSGNQIGDAGAQAIAEALKLNTTLTQFYFYKNQVGDAGAQAIAEALKVNSSLTEVNLDTNQIGDAGAQAIAEALKVNTTLTALKLNNNCISDVGVQAIDGARNGTLTNLVISRQINPLAFSLLPRKATAEDTQTVFRLLIRGPELNDQSAHLPLLPAEIAERIMDEAYYFPGIQRTKREWFLSDQPNNALKVTMPRSIDGNSIRVKAIQVLRAHLDVAQSSVFELIVRDEHGAVRYEGAVQSTFVHSSTHLATLWPVTHPIIRQMREGWEIQLRPWFAQEVLLESLYVGYV</sequence>
<dbReference type="GO" id="GO:0005096">
    <property type="term" value="F:GTPase activator activity"/>
    <property type="evidence" value="ECO:0007669"/>
    <property type="project" value="UniProtKB-KW"/>
</dbReference>
<name>A0A0D2X0R8_CAPO3</name>
<dbReference type="GO" id="GO:0005829">
    <property type="term" value="C:cytosol"/>
    <property type="evidence" value="ECO:0007669"/>
    <property type="project" value="TreeGrafter"/>
</dbReference>
<dbReference type="AlphaFoldDB" id="A0A0D2X0R8"/>
<dbReference type="PANTHER" id="PTHR24113">
    <property type="entry name" value="RAN GTPASE-ACTIVATING PROTEIN 1"/>
    <property type="match status" value="1"/>
</dbReference>
<keyword evidence="2" id="KW-0433">Leucine-rich repeat</keyword>
<reference evidence="5" key="1">
    <citation type="submission" date="2011-02" db="EMBL/GenBank/DDBJ databases">
        <title>The Genome Sequence of Capsaspora owczarzaki ATCC 30864.</title>
        <authorList>
            <person name="Russ C."/>
            <person name="Cuomo C."/>
            <person name="Burger G."/>
            <person name="Gray M.W."/>
            <person name="Holland P.W.H."/>
            <person name="King N."/>
            <person name="Lang F.B.F."/>
            <person name="Roger A.J."/>
            <person name="Ruiz-Trillo I."/>
            <person name="Young S.K."/>
            <person name="Zeng Q."/>
            <person name="Gargeya S."/>
            <person name="Alvarado L."/>
            <person name="Berlin A."/>
            <person name="Chapman S.B."/>
            <person name="Chen Z."/>
            <person name="Freedman E."/>
            <person name="Gellesch M."/>
            <person name="Goldberg J."/>
            <person name="Griggs A."/>
            <person name="Gujja S."/>
            <person name="Heilman E."/>
            <person name="Heiman D."/>
            <person name="Howarth C."/>
            <person name="Mehta T."/>
            <person name="Neiman D."/>
            <person name="Pearson M."/>
            <person name="Roberts A."/>
            <person name="Saif S."/>
            <person name="Shea T."/>
            <person name="Shenoy N."/>
            <person name="Sisk P."/>
            <person name="Stolte C."/>
            <person name="Sykes S."/>
            <person name="White J."/>
            <person name="Yandava C."/>
            <person name="Haas B."/>
            <person name="Nusbaum C."/>
            <person name="Birren B."/>
        </authorList>
    </citation>
    <scope>NUCLEOTIDE SEQUENCE</scope>
    <source>
        <strain evidence="5">ATCC 30864</strain>
    </source>
</reference>
<dbReference type="SMART" id="SM00368">
    <property type="entry name" value="LRR_RI"/>
    <property type="match status" value="9"/>
</dbReference>
<dbReference type="eggNOG" id="KOG4308">
    <property type="taxonomic scope" value="Eukaryota"/>
</dbReference>
<dbReference type="GO" id="GO:0006913">
    <property type="term" value="P:nucleocytoplasmic transport"/>
    <property type="evidence" value="ECO:0007669"/>
    <property type="project" value="TreeGrafter"/>
</dbReference>
<dbReference type="Pfam" id="PF13516">
    <property type="entry name" value="LRR_6"/>
    <property type="match status" value="8"/>
</dbReference>
<gene>
    <name evidence="4" type="ORF">CAOG_000983</name>
</gene>
<dbReference type="InterPro" id="IPR027038">
    <property type="entry name" value="RanGap"/>
</dbReference>
<dbReference type="OrthoDB" id="272549at2759"/>
<dbReference type="InParanoid" id="A0A0D2X0R8"/>
<dbReference type="PhylomeDB" id="A0A0D2X0R8"/>
<dbReference type="InterPro" id="IPR032675">
    <property type="entry name" value="LRR_dom_sf"/>
</dbReference>
<evidence type="ECO:0000256" key="3">
    <source>
        <dbReference type="ARBA" id="ARBA00022737"/>
    </source>
</evidence>
<dbReference type="GO" id="GO:0048471">
    <property type="term" value="C:perinuclear region of cytoplasm"/>
    <property type="evidence" value="ECO:0007669"/>
    <property type="project" value="TreeGrafter"/>
</dbReference>
<keyword evidence="3" id="KW-0677">Repeat</keyword>
<dbReference type="PANTHER" id="PTHR24113:SF12">
    <property type="entry name" value="RAN GTPASE-ACTIVATING PROTEIN 1"/>
    <property type="match status" value="1"/>
</dbReference>
<evidence type="ECO:0000256" key="1">
    <source>
        <dbReference type="ARBA" id="ARBA00022468"/>
    </source>
</evidence>
<organism evidence="4 5">
    <name type="scientific">Capsaspora owczarzaki (strain ATCC 30864)</name>
    <dbReference type="NCBI Taxonomy" id="595528"/>
    <lineage>
        <taxon>Eukaryota</taxon>
        <taxon>Filasterea</taxon>
        <taxon>Capsaspora</taxon>
    </lineage>
</organism>
<dbReference type="Proteomes" id="UP000008743">
    <property type="component" value="Unassembled WGS sequence"/>
</dbReference>